<dbReference type="HOGENOM" id="CLU_487344_0_0_11"/>
<evidence type="ECO:0000259" key="1">
    <source>
        <dbReference type="SMART" id="SM00382"/>
    </source>
</evidence>
<evidence type="ECO:0000313" key="3">
    <source>
        <dbReference type="Proteomes" id="UP000006057"/>
    </source>
</evidence>
<keyword evidence="2" id="KW-0378">Hydrolase</keyword>
<dbReference type="eggNOG" id="COG0561">
    <property type="taxonomic scope" value="Bacteria"/>
</dbReference>
<dbReference type="SUPFAM" id="SSF56784">
    <property type="entry name" value="HAD-like"/>
    <property type="match status" value="1"/>
</dbReference>
<dbReference type="AlphaFoldDB" id="I4BK82"/>
<protein>
    <submittedName>
        <fullName evidence="2">Putative HAD superfamily hydrolase</fullName>
    </submittedName>
</protein>
<dbReference type="PANTHER" id="PTHR10000">
    <property type="entry name" value="PHOSPHOSERINE PHOSPHATASE"/>
    <property type="match status" value="1"/>
</dbReference>
<name>I4BK82_MYCCN</name>
<proteinExistence type="predicted"/>
<dbReference type="PATRIC" id="fig|710421.3.peg.2919"/>
<dbReference type="Pfam" id="PF01935">
    <property type="entry name" value="DUF87"/>
    <property type="match status" value="1"/>
</dbReference>
<organism evidence="2 3">
    <name type="scientific">Mycolicibacterium chubuense (strain NBB4)</name>
    <name type="common">Mycobacterium chubuense</name>
    <dbReference type="NCBI Taxonomy" id="710421"/>
    <lineage>
        <taxon>Bacteria</taxon>
        <taxon>Bacillati</taxon>
        <taxon>Actinomycetota</taxon>
        <taxon>Actinomycetes</taxon>
        <taxon>Mycobacteriales</taxon>
        <taxon>Mycobacteriaceae</taxon>
        <taxon>Mycolicibacterium</taxon>
    </lineage>
</organism>
<dbReference type="GO" id="GO:0016791">
    <property type="term" value="F:phosphatase activity"/>
    <property type="evidence" value="ECO:0007669"/>
    <property type="project" value="UniProtKB-ARBA"/>
</dbReference>
<dbReference type="EMBL" id="CP003053">
    <property type="protein sequence ID" value="AFM17689.1"/>
    <property type="molecule type" value="Genomic_DNA"/>
</dbReference>
<dbReference type="Gene3D" id="3.40.50.300">
    <property type="entry name" value="P-loop containing nucleotide triphosphate hydrolases"/>
    <property type="match status" value="1"/>
</dbReference>
<dbReference type="SMART" id="SM00382">
    <property type="entry name" value="AAA"/>
    <property type="match status" value="1"/>
</dbReference>
<accession>I4BK82</accession>
<dbReference type="GO" id="GO:0005829">
    <property type="term" value="C:cytosol"/>
    <property type="evidence" value="ECO:0007669"/>
    <property type="project" value="TreeGrafter"/>
</dbReference>
<feature type="domain" description="AAA+ ATPase" evidence="1">
    <location>
        <begin position="314"/>
        <end position="506"/>
    </location>
</feature>
<gene>
    <name evidence="2" type="ordered locus">Mycch_2929</name>
</gene>
<dbReference type="Gene3D" id="3.90.1070.10">
    <property type="match status" value="1"/>
</dbReference>
<dbReference type="STRING" id="710421.Mycch_2929"/>
<dbReference type="PANTHER" id="PTHR10000:SF8">
    <property type="entry name" value="HAD SUPERFAMILY HYDROLASE-LIKE, TYPE 3"/>
    <property type="match status" value="1"/>
</dbReference>
<reference evidence="2 3" key="1">
    <citation type="submission" date="2012-06" db="EMBL/GenBank/DDBJ databases">
        <title>Complete sequence of chromosome of Mycobacterium chubuense NBB4.</title>
        <authorList>
            <consortium name="US DOE Joint Genome Institute"/>
            <person name="Lucas S."/>
            <person name="Han J."/>
            <person name="Lapidus A."/>
            <person name="Cheng J.-F."/>
            <person name="Goodwin L."/>
            <person name="Pitluck S."/>
            <person name="Peters L."/>
            <person name="Mikhailova N."/>
            <person name="Teshima H."/>
            <person name="Detter J.C."/>
            <person name="Han C."/>
            <person name="Tapia R."/>
            <person name="Land M."/>
            <person name="Hauser L."/>
            <person name="Kyrpides N."/>
            <person name="Ivanova N."/>
            <person name="Pagani I."/>
            <person name="Mattes T."/>
            <person name="Holmes A."/>
            <person name="Rutledge P."/>
            <person name="Paulsen I."/>
            <person name="Coleman N."/>
            <person name="Woyke T."/>
        </authorList>
    </citation>
    <scope>NUCLEOTIDE SEQUENCE [LARGE SCALE GENOMIC DNA]</scope>
    <source>
        <strain evidence="2 3">NBB4</strain>
    </source>
</reference>
<dbReference type="Gene3D" id="3.40.50.1000">
    <property type="entry name" value="HAD superfamily/HAD-like"/>
    <property type="match status" value="1"/>
</dbReference>
<dbReference type="InterPro" id="IPR023214">
    <property type="entry name" value="HAD_sf"/>
</dbReference>
<keyword evidence="3" id="KW-1185">Reference proteome</keyword>
<dbReference type="OrthoDB" id="9768060at2"/>
<dbReference type="RefSeq" id="WP_014816166.1">
    <property type="nucleotide sequence ID" value="NC_018027.1"/>
</dbReference>
<sequence>MADDPSGTAPQGEQELRRELKEARETLHAIRTGAFDALVIDTGAGDELFTLARAGRPHELVEVVARGDLGYFRAVAIDFDGTLAEGAVAPDTLAALAEVRARGIRVVLVTGRITAELRDVFPEVLDHVDALVAENGAVLITSVGVRRLAAPVDRAVGVALRARGVAHRQGQVLIACAAGDEAIALEVIRSLGLECRLVRNRGELMIMPAAVTKGSGLLEALADLGLSQHNTLGIGDAENDHSLLEVCEIGVAVANAIESLRAQADLTLSLPDGQGVADLLRGPLLAGRTHLHPSRWQITLGADDDGQPVTLPASQLNIAVCGDTGSGKSYLTGLMCEQLVDLGYAIVVCDPEGDHVGLGELRRVLVTGGDDRRLADPAEVVRLLRNATVVIDLSHLDSEAQRHYLEGLPAEIEAQRAVSGLPQWVVVDEAHAPFGRAGASLALFNPAAKGYLLITWRPDQLASEVPAALDAVIALGSPEPSDPLVDLTAAVADMPRAQIAQLLTGPTGRAVLAWRARPHQAVAFTPSPRRTPHLRHQHKYARAGVEPPRRFYFRGSGDHLTGAVAANLSELEDALNRCDAGVLRHHCPNRDFSRWVAGIFHDKRLAAELAAAESQLRRDSPGAIVEQVRLALVAALQGRMST</sequence>
<dbReference type="Pfam" id="PF08282">
    <property type="entry name" value="Hydrolase_3"/>
    <property type="match status" value="2"/>
</dbReference>
<dbReference type="SUPFAM" id="SSF52540">
    <property type="entry name" value="P-loop containing nucleoside triphosphate hydrolases"/>
    <property type="match status" value="1"/>
</dbReference>
<evidence type="ECO:0000313" key="2">
    <source>
        <dbReference type="EMBL" id="AFM17689.1"/>
    </source>
</evidence>
<dbReference type="InterPro" id="IPR027417">
    <property type="entry name" value="P-loop_NTPase"/>
</dbReference>
<dbReference type="InterPro" id="IPR002789">
    <property type="entry name" value="HerA_central"/>
</dbReference>
<dbReference type="eggNOG" id="COG0433">
    <property type="taxonomic scope" value="Bacteria"/>
</dbReference>
<dbReference type="InterPro" id="IPR003593">
    <property type="entry name" value="AAA+_ATPase"/>
</dbReference>
<dbReference type="Proteomes" id="UP000006057">
    <property type="component" value="Chromosome"/>
</dbReference>
<dbReference type="GO" id="GO:0000287">
    <property type="term" value="F:magnesium ion binding"/>
    <property type="evidence" value="ECO:0007669"/>
    <property type="project" value="TreeGrafter"/>
</dbReference>
<dbReference type="KEGG" id="mcb:Mycch_2929"/>
<dbReference type="InterPro" id="IPR036412">
    <property type="entry name" value="HAD-like_sf"/>
</dbReference>